<evidence type="ECO:0000313" key="3">
    <source>
        <dbReference type="Proteomes" id="UP000217838"/>
    </source>
</evidence>
<evidence type="ECO:0000259" key="1">
    <source>
        <dbReference type="Pfam" id="PF24024"/>
    </source>
</evidence>
<reference evidence="3" key="1">
    <citation type="submission" date="2017-08" db="EMBL/GenBank/DDBJ databases">
        <title>A dynamic microbial community with high functional redundancy inhabits the cold, oxic subseafloor aquifer.</title>
        <authorList>
            <person name="Tully B.J."/>
            <person name="Wheat C.G."/>
            <person name="Glazer B.T."/>
            <person name="Huber J.A."/>
        </authorList>
    </citation>
    <scope>NUCLEOTIDE SEQUENCE [LARGE SCALE GENOMIC DNA]</scope>
</reference>
<dbReference type="EMBL" id="NVUU01000050">
    <property type="protein sequence ID" value="PCI93880.1"/>
    <property type="molecule type" value="Genomic_DNA"/>
</dbReference>
<accession>A0A2A4YH05</accession>
<organism evidence="2 3">
    <name type="scientific">Aerophobetes bacterium</name>
    <dbReference type="NCBI Taxonomy" id="2030807"/>
    <lineage>
        <taxon>Bacteria</taxon>
        <taxon>Candidatus Aerophobota</taxon>
    </lineage>
</organism>
<dbReference type="Proteomes" id="UP000217838">
    <property type="component" value="Unassembled WGS sequence"/>
</dbReference>
<dbReference type="InterPro" id="IPR055760">
    <property type="entry name" value="DUF7336"/>
</dbReference>
<sequence>MGIEKSEKVYVLAHEYEDENGYREYKLIAVFSSKILLEKTLAEHKNKTGFRDYPNGFLVEEYLIDNIDKKKFREFLQTKRF</sequence>
<dbReference type="AlphaFoldDB" id="A0A2A4YH05"/>
<gene>
    <name evidence="2" type="ORF">COB11_04665</name>
</gene>
<protein>
    <recommendedName>
        <fullName evidence="1">DUF7336 domain-containing protein</fullName>
    </recommendedName>
</protein>
<proteinExistence type="predicted"/>
<comment type="caution">
    <text evidence="2">The sequence shown here is derived from an EMBL/GenBank/DDBJ whole genome shotgun (WGS) entry which is preliminary data.</text>
</comment>
<dbReference type="Pfam" id="PF24024">
    <property type="entry name" value="DUF7336"/>
    <property type="match status" value="1"/>
</dbReference>
<name>A0A2A4YH05_UNCAE</name>
<feature type="domain" description="DUF7336" evidence="1">
    <location>
        <begin position="8"/>
        <end position="68"/>
    </location>
</feature>
<evidence type="ECO:0000313" key="2">
    <source>
        <dbReference type="EMBL" id="PCI93880.1"/>
    </source>
</evidence>